<dbReference type="Pfam" id="PF22725">
    <property type="entry name" value="GFO_IDH_MocA_C3"/>
    <property type="match status" value="1"/>
</dbReference>
<dbReference type="Proteomes" id="UP000053370">
    <property type="component" value="Unassembled WGS sequence"/>
</dbReference>
<evidence type="ECO:0000259" key="2">
    <source>
        <dbReference type="Pfam" id="PF22725"/>
    </source>
</evidence>
<dbReference type="STRING" id="1678840.ATC1_13337"/>
<organism evidence="3">
    <name type="scientific">Flexilinea flocculi</name>
    <dbReference type="NCBI Taxonomy" id="1678840"/>
    <lineage>
        <taxon>Bacteria</taxon>
        <taxon>Bacillati</taxon>
        <taxon>Chloroflexota</taxon>
        <taxon>Anaerolineae</taxon>
        <taxon>Anaerolineales</taxon>
        <taxon>Anaerolineaceae</taxon>
        <taxon>Flexilinea</taxon>
    </lineage>
</organism>
<protein>
    <submittedName>
        <fullName evidence="3">Predicted dehydrogenase</fullName>
    </submittedName>
</protein>
<dbReference type="Pfam" id="PF01408">
    <property type="entry name" value="GFO_IDH_MocA"/>
    <property type="match status" value="1"/>
</dbReference>
<dbReference type="Gene3D" id="3.40.50.720">
    <property type="entry name" value="NAD(P)-binding Rossmann-like Domain"/>
    <property type="match status" value="1"/>
</dbReference>
<dbReference type="InterPro" id="IPR051450">
    <property type="entry name" value="Gfo/Idh/MocA_Oxidoreductases"/>
</dbReference>
<gene>
    <name evidence="3" type="ORF">ATC1_13337</name>
</gene>
<dbReference type="Gene3D" id="3.30.360.10">
    <property type="entry name" value="Dihydrodipicolinate Reductase, domain 2"/>
    <property type="match status" value="1"/>
</dbReference>
<dbReference type="PANTHER" id="PTHR43377:SF6">
    <property type="entry name" value="GFO_IDH_MOCA-LIKE OXIDOREDUCTASE N-TERMINAL DOMAIN-CONTAINING PROTEIN"/>
    <property type="match status" value="1"/>
</dbReference>
<evidence type="ECO:0000313" key="3">
    <source>
        <dbReference type="EMBL" id="GAP40364.1"/>
    </source>
</evidence>
<sequence>MVNIVQIGYGYWGANVARNIAASEKTNLCALVDTRKDRLQLAERNFRNLVEYQTDFTPYLNDPNVDAFALAIQTEPSFEIAEKIMNAGKHLFIEKPMASNVQNAVALNELSKQKHVVLHVDHIMLYHPIIRKIKQMYDSGELGDLIYFDISRMNLGPIRLDVNAMLDLAVHDLAVIDYISGGKEPYHVEAIGEKHYGNQETLTYLTLKYDGFLAHVKSSWISPIKERRTMIGGTKKMVIFDDMKTVDKLTIYDQGIVDASEEYGQYEFKARSGDITIPYIPQEDALRNSIEYFAYCVENNLQSISNGDHGVKVIRILDEAKRKLIIND</sequence>
<proteinExistence type="predicted"/>
<dbReference type="InterPro" id="IPR055170">
    <property type="entry name" value="GFO_IDH_MocA-like_dom"/>
</dbReference>
<dbReference type="RefSeq" id="WP_062279588.1">
    <property type="nucleotide sequence ID" value="NZ_DF968181.1"/>
</dbReference>
<dbReference type="AlphaFoldDB" id="A0A0S7BJ53"/>
<name>A0A0S7BJ53_9CHLR</name>
<dbReference type="GO" id="GO:0000166">
    <property type="term" value="F:nucleotide binding"/>
    <property type="evidence" value="ECO:0007669"/>
    <property type="project" value="InterPro"/>
</dbReference>
<dbReference type="OrthoDB" id="9783105at2"/>
<reference evidence="3" key="1">
    <citation type="journal article" date="2015" name="Genome Announc.">
        <title>Draft Genome Sequence of Anaerolineae Strain TC1, a Novel Isolate from a Methanogenic Wastewater Treatment System.</title>
        <authorList>
            <person name="Matsuura N."/>
            <person name="Tourlousse D.M."/>
            <person name="Sun L."/>
            <person name="Toyonaga M."/>
            <person name="Kuroda K."/>
            <person name="Ohashi A."/>
            <person name="Cruz R."/>
            <person name="Yamaguchi T."/>
            <person name="Sekiguchi Y."/>
        </authorList>
    </citation>
    <scope>NUCLEOTIDE SEQUENCE [LARGE SCALE GENOMIC DNA]</scope>
    <source>
        <strain evidence="3">TC1</strain>
    </source>
</reference>
<dbReference type="InterPro" id="IPR036291">
    <property type="entry name" value="NAD(P)-bd_dom_sf"/>
</dbReference>
<dbReference type="InterPro" id="IPR000683">
    <property type="entry name" value="Gfo/Idh/MocA-like_OxRdtase_N"/>
</dbReference>
<feature type="domain" description="GFO/IDH/MocA-like oxidoreductase" evidence="2">
    <location>
        <begin position="130"/>
        <end position="238"/>
    </location>
</feature>
<evidence type="ECO:0000259" key="1">
    <source>
        <dbReference type="Pfam" id="PF01408"/>
    </source>
</evidence>
<dbReference type="EMBL" id="DF968181">
    <property type="protein sequence ID" value="GAP40364.1"/>
    <property type="molecule type" value="Genomic_DNA"/>
</dbReference>
<dbReference type="SUPFAM" id="SSF55347">
    <property type="entry name" value="Glyceraldehyde-3-phosphate dehydrogenase-like, C-terminal domain"/>
    <property type="match status" value="1"/>
</dbReference>
<dbReference type="SUPFAM" id="SSF51735">
    <property type="entry name" value="NAD(P)-binding Rossmann-fold domains"/>
    <property type="match status" value="1"/>
</dbReference>
<feature type="domain" description="Gfo/Idh/MocA-like oxidoreductase N-terminal" evidence="1">
    <location>
        <begin position="3"/>
        <end position="122"/>
    </location>
</feature>
<dbReference type="PANTHER" id="PTHR43377">
    <property type="entry name" value="BILIVERDIN REDUCTASE A"/>
    <property type="match status" value="1"/>
</dbReference>
<accession>A0A0S7BJ53</accession>
<keyword evidence="4" id="KW-1185">Reference proteome</keyword>
<evidence type="ECO:0000313" key="4">
    <source>
        <dbReference type="Proteomes" id="UP000053370"/>
    </source>
</evidence>